<dbReference type="PANTHER" id="PTHR39175:SF1">
    <property type="entry name" value="FAMILY PROTEIN, PUTATIVE (AFU_ORTHOLOGUE AFUA_3G15060)-RELATED"/>
    <property type="match status" value="1"/>
</dbReference>
<dbReference type="EMBL" id="JACVVD010000006">
    <property type="protein sequence ID" value="MBD0382121.1"/>
    <property type="molecule type" value="Genomic_DNA"/>
</dbReference>
<comment type="caution">
    <text evidence="2">The sequence shown here is derived from an EMBL/GenBank/DDBJ whole genome shotgun (WGS) entry which is preliminary data.</text>
</comment>
<dbReference type="InterPro" id="IPR037523">
    <property type="entry name" value="VOC_core"/>
</dbReference>
<dbReference type="AlphaFoldDB" id="A0A926QJV2"/>
<sequence length="123" mass="13910">MSYHFVGIDHVQLAAPQGCEEQARKFYEGILGMTEIAKPEKLQARGGVWFQCGRHQVHIGMQDDFHAAKKAHPAFEVQGLAGLRARLEQYGVKVKDDDALEGAVRFFVDDPFGNRIELLEWLK</sequence>
<evidence type="ECO:0000259" key="1">
    <source>
        <dbReference type="PROSITE" id="PS51819"/>
    </source>
</evidence>
<keyword evidence="3" id="KW-1185">Reference proteome</keyword>
<dbReference type="RefSeq" id="WP_188175907.1">
    <property type="nucleotide sequence ID" value="NZ_JACVVD010000006.1"/>
</dbReference>
<dbReference type="SUPFAM" id="SSF54593">
    <property type="entry name" value="Glyoxalase/Bleomycin resistance protein/Dihydroxybiphenyl dioxygenase"/>
    <property type="match status" value="1"/>
</dbReference>
<dbReference type="Proteomes" id="UP000650466">
    <property type="component" value="Unassembled WGS sequence"/>
</dbReference>
<dbReference type="Gene3D" id="3.10.180.10">
    <property type="entry name" value="2,3-Dihydroxybiphenyl 1,2-Dioxygenase, domain 1"/>
    <property type="match status" value="1"/>
</dbReference>
<evidence type="ECO:0000313" key="2">
    <source>
        <dbReference type="EMBL" id="MBD0382121.1"/>
    </source>
</evidence>
<dbReference type="PROSITE" id="PS51819">
    <property type="entry name" value="VOC"/>
    <property type="match status" value="1"/>
</dbReference>
<dbReference type="InterPro" id="IPR004360">
    <property type="entry name" value="Glyas_Fos-R_dOase_dom"/>
</dbReference>
<reference evidence="2" key="1">
    <citation type="submission" date="2020-09" db="EMBL/GenBank/DDBJ databases">
        <title>Draft Genome Sequence of Paenibacillus sp. WST5.</title>
        <authorList>
            <person name="Bao Z."/>
        </authorList>
    </citation>
    <scope>NUCLEOTIDE SEQUENCE</scope>
    <source>
        <strain evidence="2">WST5</strain>
    </source>
</reference>
<protein>
    <submittedName>
        <fullName evidence="2">VOC family protein</fullName>
    </submittedName>
</protein>
<name>A0A926QJV2_9BACL</name>
<dbReference type="PANTHER" id="PTHR39175">
    <property type="entry name" value="FAMILY PROTEIN, PUTATIVE (AFU_ORTHOLOGUE AFUA_3G15060)-RELATED"/>
    <property type="match status" value="1"/>
</dbReference>
<accession>A0A926QJV2</accession>
<proteinExistence type="predicted"/>
<evidence type="ECO:0000313" key="3">
    <source>
        <dbReference type="Proteomes" id="UP000650466"/>
    </source>
</evidence>
<organism evidence="2 3">
    <name type="scientific">Paenibacillus sedimenti</name>
    <dbReference type="NCBI Taxonomy" id="2770274"/>
    <lineage>
        <taxon>Bacteria</taxon>
        <taxon>Bacillati</taxon>
        <taxon>Bacillota</taxon>
        <taxon>Bacilli</taxon>
        <taxon>Bacillales</taxon>
        <taxon>Paenibacillaceae</taxon>
        <taxon>Paenibacillus</taxon>
    </lineage>
</organism>
<gene>
    <name evidence="2" type="ORF">ICC18_18545</name>
</gene>
<feature type="domain" description="VOC" evidence="1">
    <location>
        <begin position="7"/>
        <end position="121"/>
    </location>
</feature>
<dbReference type="InterPro" id="IPR029068">
    <property type="entry name" value="Glyas_Bleomycin-R_OHBP_Dase"/>
</dbReference>
<dbReference type="Pfam" id="PF00903">
    <property type="entry name" value="Glyoxalase"/>
    <property type="match status" value="1"/>
</dbReference>